<feature type="domain" description="Amidohydrolase-related" evidence="2">
    <location>
        <begin position="33"/>
        <end position="340"/>
    </location>
</feature>
<dbReference type="GO" id="GO:0016787">
    <property type="term" value="F:hydrolase activity"/>
    <property type="evidence" value="ECO:0007669"/>
    <property type="project" value="UniProtKB-KW"/>
</dbReference>
<sequence>MTQDYEATTHILTRDDWLAKASEEILEPELPIIDPHHHLWDRLGPYFADELLADLTSGHNIRKTVFIQCRYGYREEGPTDLKPVGETEFVVGIAEECARKRSDIGACDGIVAHANLLLGDAVQPVLDAHKEAAKGRLRGIRHYTASGGDRFSGAVPNSPLRLMYDDAFRKGFGHLAANGLTYDAWLYHPQIPDFTDLARAFPDTTMILDHLGGPLGIGPYRGKGDEVFAEWKGYMQDLAGCPNVIIKLGGLAMDVNGFDLHLEPLPPSSGECARLWRPYIETAIELFGADRCMFESNFPVDKGAVSYPVVWNAFKRIAAGASDAEKASLFHDTAARVYRL</sequence>
<dbReference type="InterPro" id="IPR052350">
    <property type="entry name" value="Metallo-dep_Lactonases"/>
</dbReference>
<keyword evidence="3" id="KW-0378">Hydrolase</keyword>
<dbReference type="PANTHER" id="PTHR43569">
    <property type="entry name" value="AMIDOHYDROLASE"/>
    <property type="match status" value="1"/>
</dbReference>
<gene>
    <name evidence="3" type="ORF">SAMN05421762_0087</name>
</gene>
<evidence type="ECO:0000313" key="4">
    <source>
        <dbReference type="Proteomes" id="UP000231644"/>
    </source>
</evidence>
<dbReference type="InterPro" id="IPR032466">
    <property type="entry name" value="Metal_Hydrolase"/>
</dbReference>
<name>A0A1I1H2D1_9RHOB</name>
<accession>A0A1I1H2D1</accession>
<dbReference type="SUPFAM" id="SSF51556">
    <property type="entry name" value="Metallo-dependent hydrolases"/>
    <property type="match status" value="1"/>
</dbReference>
<dbReference type="AlphaFoldDB" id="A0A1I1H2D1"/>
<dbReference type="Proteomes" id="UP000231644">
    <property type="component" value="Unassembled WGS sequence"/>
</dbReference>
<evidence type="ECO:0000256" key="1">
    <source>
        <dbReference type="ARBA" id="ARBA00038310"/>
    </source>
</evidence>
<dbReference type="RefSeq" id="WP_093448786.1">
    <property type="nucleotide sequence ID" value="NZ_FNZG01000002.1"/>
</dbReference>
<dbReference type="Gene3D" id="3.20.20.140">
    <property type="entry name" value="Metal-dependent hydrolases"/>
    <property type="match status" value="1"/>
</dbReference>
<organism evidence="3 4">
    <name type="scientific">Pseudooceanicola nitratireducens</name>
    <dbReference type="NCBI Taxonomy" id="517719"/>
    <lineage>
        <taxon>Bacteria</taxon>
        <taxon>Pseudomonadati</taxon>
        <taxon>Pseudomonadota</taxon>
        <taxon>Alphaproteobacteria</taxon>
        <taxon>Rhodobacterales</taxon>
        <taxon>Paracoccaceae</taxon>
        <taxon>Pseudooceanicola</taxon>
    </lineage>
</organism>
<dbReference type="Pfam" id="PF04909">
    <property type="entry name" value="Amidohydro_2"/>
    <property type="match status" value="1"/>
</dbReference>
<evidence type="ECO:0000259" key="2">
    <source>
        <dbReference type="Pfam" id="PF04909"/>
    </source>
</evidence>
<comment type="similarity">
    <text evidence="1">Belongs to the metallo-dependent hydrolases superfamily.</text>
</comment>
<dbReference type="STRING" id="517719.SAMN05421762_0087"/>
<dbReference type="OrthoDB" id="9787654at2"/>
<protein>
    <submittedName>
        <fullName evidence="3">Predicted metal-dependent hydrolase, TIM-barrel fold</fullName>
    </submittedName>
</protein>
<evidence type="ECO:0000313" key="3">
    <source>
        <dbReference type="EMBL" id="SFC17926.1"/>
    </source>
</evidence>
<keyword evidence="4" id="KW-1185">Reference proteome</keyword>
<proteinExistence type="inferred from homology"/>
<reference evidence="3 4" key="1">
    <citation type="submission" date="2016-10" db="EMBL/GenBank/DDBJ databases">
        <authorList>
            <person name="de Groot N.N."/>
        </authorList>
    </citation>
    <scope>NUCLEOTIDE SEQUENCE [LARGE SCALE GENOMIC DNA]</scope>
    <source>
        <strain evidence="3 4">DSM 29619</strain>
    </source>
</reference>
<dbReference type="PANTHER" id="PTHR43569:SF1">
    <property type="entry name" value="BLL3371 PROTEIN"/>
    <property type="match status" value="1"/>
</dbReference>
<dbReference type="EMBL" id="FOLX01000001">
    <property type="protein sequence ID" value="SFC17926.1"/>
    <property type="molecule type" value="Genomic_DNA"/>
</dbReference>
<dbReference type="InterPro" id="IPR006680">
    <property type="entry name" value="Amidohydro-rel"/>
</dbReference>